<reference evidence="1 2" key="1">
    <citation type="submission" date="2024-06" db="EMBL/GenBank/DDBJ databases">
        <title>The Natural Products Discovery Center: Release of the First 8490 Sequenced Strains for Exploring Actinobacteria Biosynthetic Diversity.</title>
        <authorList>
            <person name="Kalkreuter E."/>
            <person name="Kautsar S.A."/>
            <person name="Yang D."/>
            <person name="Bader C.D."/>
            <person name="Teijaro C.N."/>
            <person name="Fluegel L."/>
            <person name="Davis C.M."/>
            <person name="Simpson J.R."/>
            <person name="Lauterbach L."/>
            <person name="Steele A.D."/>
            <person name="Gui C."/>
            <person name="Meng S."/>
            <person name="Li G."/>
            <person name="Viehrig K."/>
            <person name="Ye F."/>
            <person name="Su P."/>
            <person name="Kiefer A.F."/>
            <person name="Nichols A."/>
            <person name="Cepeda A.J."/>
            <person name="Yan W."/>
            <person name="Fan B."/>
            <person name="Jiang Y."/>
            <person name="Adhikari A."/>
            <person name="Zheng C.-J."/>
            <person name="Schuster L."/>
            <person name="Cowan T.M."/>
            <person name="Smanski M.J."/>
            <person name="Chevrette M.G."/>
            <person name="De Carvalho L.P.S."/>
            <person name="Shen B."/>
        </authorList>
    </citation>
    <scope>NUCLEOTIDE SEQUENCE [LARGE SCALE GENOMIC DNA]</scope>
    <source>
        <strain evidence="1 2">NPDC053791</strain>
    </source>
</reference>
<proteinExistence type="predicted"/>
<dbReference type="SUPFAM" id="SSF48452">
    <property type="entry name" value="TPR-like"/>
    <property type="match status" value="1"/>
</dbReference>
<accession>A0ABV3IM91</accession>
<evidence type="ECO:0008006" key="3">
    <source>
        <dbReference type="Google" id="ProtNLM"/>
    </source>
</evidence>
<name>A0ABV3IM91_9ACTN</name>
<comment type="caution">
    <text evidence="1">The sequence shown here is derived from an EMBL/GenBank/DDBJ whole genome shotgun (WGS) entry which is preliminary data.</text>
</comment>
<protein>
    <recommendedName>
        <fullName evidence="3">MalT-like TPR region domain-containing protein</fullName>
    </recommendedName>
</protein>
<gene>
    <name evidence="1" type="ORF">AB0L03_01925</name>
</gene>
<dbReference type="Proteomes" id="UP001552479">
    <property type="component" value="Unassembled WGS sequence"/>
</dbReference>
<organism evidence="1 2">
    <name type="scientific">Streptomyces roseoverticillatus</name>
    <dbReference type="NCBI Taxonomy" id="66429"/>
    <lineage>
        <taxon>Bacteria</taxon>
        <taxon>Bacillati</taxon>
        <taxon>Actinomycetota</taxon>
        <taxon>Actinomycetes</taxon>
        <taxon>Kitasatosporales</taxon>
        <taxon>Streptomycetaceae</taxon>
        <taxon>Streptomyces</taxon>
    </lineage>
</organism>
<dbReference type="EMBL" id="JBFASG010000001">
    <property type="protein sequence ID" value="MEV4921608.1"/>
    <property type="molecule type" value="Genomic_DNA"/>
</dbReference>
<keyword evidence="2" id="KW-1185">Reference proteome</keyword>
<evidence type="ECO:0000313" key="2">
    <source>
        <dbReference type="Proteomes" id="UP001552479"/>
    </source>
</evidence>
<dbReference type="InterPro" id="IPR011990">
    <property type="entry name" value="TPR-like_helical_dom_sf"/>
</dbReference>
<evidence type="ECO:0000313" key="1">
    <source>
        <dbReference type="EMBL" id="MEV4921608.1"/>
    </source>
</evidence>
<dbReference type="Gene3D" id="1.25.40.10">
    <property type="entry name" value="Tetratricopeptide repeat domain"/>
    <property type="match status" value="1"/>
</dbReference>
<dbReference type="RefSeq" id="WP_366086464.1">
    <property type="nucleotide sequence ID" value="NZ_JBFASG010000001.1"/>
</dbReference>
<sequence>MGILWRIATELDALGHPNALRRLSGAGEPGNMIELRHQAQILIEDGEFEAAEAVLRELLADCVGGSNWTADIHSLLAQCAVRRDDLDTAIEHARCAYDFALRAGQREGSTRGVLDALLTAREVRRSTPDGRRLAACREAITCAQRLSDRARFTDSIRVLHRLRGELDAFPPQSQARGYSGKIYGLLGLNYFRSGDLDRARTWTHRALEECRNRQDRTGEEVYTANLSEIDRADPS</sequence>